<accession>A0A182SIF8</accession>
<keyword evidence="2" id="KW-1185">Reference proteome</keyword>
<sequence>MSVRHPASRERRTLEMQNLGQFTHHASITFNHSFTVFGLDSPLGLFPPGMDPGKIYSPLMEMSDPRSMHHDGPPFLKKKSVVWCGVPCELPSIMIRMVEHHLIDRQLLRCTMCVSPHVNN</sequence>
<dbReference type="AlphaFoldDB" id="A0A182SIF8"/>
<dbReference type="EnsemblMetazoa" id="AMAM007442-RA">
    <property type="protein sequence ID" value="AMAM007442-PA"/>
    <property type="gene ID" value="AMAM007442"/>
</dbReference>
<evidence type="ECO:0000313" key="2">
    <source>
        <dbReference type="Proteomes" id="UP000075901"/>
    </source>
</evidence>
<organism evidence="1 2">
    <name type="scientific">Anopheles maculatus</name>
    <dbReference type="NCBI Taxonomy" id="74869"/>
    <lineage>
        <taxon>Eukaryota</taxon>
        <taxon>Metazoa</taxon>
        <taxon>Ecdysozoa</taxon>
        <taxon>Arthropoda</taxon>
        <taxon>Hexapoda</taxon>
        <taxon>Insecta</taxon>
        <taxon>Pterygota</taxon>
        <taxon>Neoptera</taxon>
        <taxon>Endopterygota</taxon>
        <taxon>Diptera</taxon>
        <taxon>Nematocera</taxon>
        <taxon>Culicoidea</taxon>
        <taxon>Culicidae</taxon>
        <taxon>Anophelinae</taxon>
        <taxon>Anopheles</taxon>
        <taxon>Anopheles maculatus group</taxon>
    </lineage>
</organism>
<proteinExistence type="predicted"/>
<evidence type="ECO:0000313" key="1">
    <source>
        <dbReference type="EnsemblMetazoa" id="AMAM007442-PA"/>
    </source>
</evidence>
<dbReference type="VEuPathDB" id="VectorBase:AMAM007442"/>
<reference evidence="1" key="2">
    <citation type="submission" date="2020-05" db="UniProtKB">
        <authorList>
            <consortium name="EnsemblMetazoa"/>
        </authorList>
    </citation>
    <scope>IDENTIFICATION</scope>
    <source>
        <strain evidence="1">maculatus3</strain>
    </source>
</reference>
<protein>
    <submittedName>
        <fullName evidence="1">Uncharacterized protein</fullName>
    </submittedName>
</protein>
<reference evidence="2" key="1">
    <citation type="submission" date="2013-09" db="EMBL/GenBank/DDBJ databases">
        <title>The Genome Sequence of Anopheles maculatus species B.</title>
        <authorList>
            <consortium name="The Broad Institute Genomics Platform"/>
            <person name="Neafsey D.E."/>
            <person name="Besansky N."/>
            <person name="Howell P."/>
            <person name="Walton C."/>
            <person name="Young S.K."/>
            <person name="Zeng Q."/>
            <person name="Gargeya S."/>
            <person name="Fitzgerald M."/>
            <person name="Haas B."/>
            <person name="Abouelleil A."/>
            <person name="Allen A.W."/>
            <person name="Alvarado L."/>
            <person name="Arachchi H.M."/>
            <person name="Berlin A.M."/>
            <person name="Chapman S.B."/>
            <person name="Gainer-Dewar J."/>
            <person name="Goldberg J."/>
            <person name="Griggs A."/>
            <person name="Gujja S."/>
            <person name="Hansen M."/>
            <person name="Howarth C."/>
            <person name="Imamovic A."/>
            <person name="Ireland A."/>
            <person name="Larimer J."/>
            <person name="McCowan C."/>
            <person name="Murphy C."/>
            <person name="Pearson M."/>
            <person name="Poon T.W."/>
            <person name="Priest M."/>
            <person name="Roberts A."/>
            <person name="Saif S."/>
            <person name="Shea T."/>
            <person name="Sisk P."/>
            <person name="Sykes S."/>
            <person name="Wortman J."/>
            <person name="Nusbaum C."/>
            <person name="Birren B."/>
        </authorList>
    </citation>
    <scope>NUCLEOTIDE SEQUENCE [LARGE SCALE GENOMIC DNA]</scope>
    <source>
        <strain evidence="2">maculatus3</strain>
    </source>
</reference>
<dbReference type="Proteomes" id="UP000075901">
    <property type="component" value="Unassembled WGS sequence"/>
</dbReference>
<name>A0A182SIF8_9DIPT</name>